<evidence type="ECO:0000256" key="7">
    <source>
        <dbReference type="ARBA" id="ARBA00023242"/>
    </source>
</evidence>
<dbReference type="SMART" id="SM00066">
    <property type="entry name" value="GAL4"/>
    <property type="match status" value="1"/>
</dbReference>
<evidence type="ECO:0000313" key="10">
    <source>
        <dbReference type="EMBL" id="CAF9931147.1"/>
    </source>
</evidence>
<dbReference type="GO" id="GO:0008270">
    <property type="term" value="F:zinc ion binding"/>
    <property type="evidence" value="ECO:0007669"/>
    <property type="project" value="InterPro"/>
</dbReference>
<evidence type="ECO:0000256" key="8">
    <source>
        <dbReference type="SAM" id="MobiDB-lite"/>
    </source>
</evidence>
<evidence type="ECO:0000313" key="11">
    <source>
        <dbReference type="Proteomes" id="UP000664521"/>
    </source>
</evidence>
<dbReference type="GO" id="GO:0005634">
    <property type="term" value="C:nucleus"/>
    <property type="evidence" value="ECO:0007669"/>
    <property type="project" value="UniProtKB-SubCell"/>
</dbReference>
<proteinExistence type="predicted"/>
<dbReference type="Gene3D" id="4.10.240.10">
    <property type="entry name" value="Zn(2)-C6 fungal-type DNA-binding domain"/>
    <property type="match status" value="1"/>
</dbReference>
<evidence type="ECO:0000256" key="4">
    <source>
        <dbReference type="ARBA" id="ARBA00023015"/>
    </source>
</evidence>
<dbReference type="InterPro" id="IPR036864">
    <property type="entry name" value="Zn2-C6_fun-type_DNA-bd_sf"/>
</dbReference>
<dbReference type="PANTHER" id="PTHR31313:SF79">
    <property type="entry name" value="C6 FINGER DOMAIN-CONTAINING PROTEIN"/>
    <property type="match status" value="1"/>
</dbReference>
<sequence length="882" mass="99307">MQTYSFVPPNLGLGDSKKNYVFVDEHNRHKRLKVMRACEGCRRRKIKCDAATSNQWPCAACVRLKLHCVPPTANYDRVPNGGHLAGLERVLDFDASSGSGEDDYHAQTSVPQYYDSMSNTHDMDPRQGSFNDGMGAFHTPPYSERAPSLNGAYYDEVPGMQLRVDQSFQEPGSYAQMNGAPITTGQNGTVWNNEQLSAAELSDVLGELKINENGEAPYISQQKKSLAEAPALEEFEVKLPASMSGSGSTVRIPPELMPSEEQCMEWFEIFFTHVHPYVPVISKPYFYQQWRVNRKSISPLILEAIFACAGRMSDDPAQGAQWLALASKHEDCFMDVPRLSTIQALLLLLKARESAPKRGYYYRSWMTVKTLITFSKDLELHEHYAEHQAGHDCCSDPTECLIKTRIWQAIFVCEMMIGGPQGRNDFGVSLETVDFGVPRPTPGIDPSDYQVSRQFTYLVRMVKNVRTMSDIYTKIKRQKDWGGDPRFTNLVPELQRWLDELPRDLQLTLHDNGPAPWLPSHFVGNMHSYYHLTNIMLHRPQLMATDSFSAGGQWKQHMASCYESAKAMCRLQEGILHAHNLSGLLCMQRGINFVIYAVLSCTMIHLVAITSPDPDFNRDAKDYFTRHMRILESCTSVWPMPEMQSQIDALREAFSADTSRPFELRPTFPHGSPGGMLGQNSPLDVKYQSLSRQTSHDIPYHAQQPMTPPVSAGLEEHRDRQIGGSPQSHMMVNGQQQTMPMTSESMSHDQMNWNPKEIFHQWDNAFGPTTSTVAANTIPLGQPSPPLYTPSITHSQPLQDNLHQPQSFPMPSPTTMAATTMAMSQMQQPISQMPAYATPSFVTSSMWRDTVASTVDPGGMKRRWNTESSFPIDSPQSNKRPR</sequence>
<dbReference type="GO" id="GO:0003677">
    <property type="term" value="F:DNA binding"/>
    <property type="evidence" value="ECO:0007669"/>
    <property type="project" value="UniProtKB-KW"/>
</dbReference>
<name>A0A8H3IK96_9LECA</name>
<dbReference type="InterPro" id="IPR051615">
    <property type="entry name" value="Transcr_Regulatory_Elem"/>
</dbReference>
<feature type="region of interest" description="Disordered" evidence="8">
    <location>
        <begin position="853"/>
        <end position="882"/>
    </location>
</feature>
<evidence type="ECO:0000256" key="5">
    <source>
        <dbReference type="ARBA" id="ARBA00023125"/>
    </source>
</evidence>
<gene>
    <name evidence="10" type="ORF">HETSPECPRED_007811</name>
</gene>
<dbReference type="OrthoDB" id="2283631at2759"/>
<reference evidence="10" key="1">
    <citation type="submission" date="2021-03" db="EMBL/GenBank/DDBJ databases">
        <authorList>
            <person name="Tagirdzhanova G."/>
        </authorList>
    </citation>
    <scope>NUCLEOTIDE SEQUENCE</scope>
</reference>
<dbReference type="SUPFAM" id="SSF57701">
    <property type="entry name" value="Zn2/Cys6 DNA-binding domain"/>
    <property type="match status" value="1"/>
</dbReference>
<dbReference type="Pfam" id="PF00172">
    <property type="entry name" value="Zn_clus"/>
    <property type="match status" value="1"/>
</dbReference>
<dbReference type="GO" id="GO:0006351">
    <property type="term" value="P:DNA-templated transcription"/>
    <property type="evidence" value="ECO:0007669"/>
    <property type="project" value="InterPro"/>
</dbReference>
<comment type="caution">
    <text evidence="10">The sequence shown here is derived from an EMBL/GenBank/DDBJ whole genome shotgun (WGS) entry which is preliminary data.</text>
</comment>
<protein>
    <recommendedName>
        <fullName evidence="9">Zn(2)-C6 fungal-type domain-containing protein</fullName>
    </recommendedName>
</protein>
<evidence type="ECO:0000256" key="2">
    <source>
        <dbReference type="ARBA" id="ARBA00022723"/>
    </source>
</evidence>
<dbReference type="AlphaFoldDB" id="A0A8H3IK96"/>
<keyword evidence="2" id="KW-0479">Metal-binding</keyword>
<evidence type="ECO:0000256" key="6">
    <source>
        <dbReference type="ARBA" id="ARBA00023163"/>
    </source>
</evidence>
<keyword evidence="7" id="KW-0539">Nucleus</keyword>
<dbReference type="CDD" id="cd00067">
    <property type="entry name" value="GAL4"/>
    <property type="match status" value="1"/>
</dbReference>
<keyword evidence="6" id="KW-0804">Transcription</keyword>
<evidence type="ECO:0000259" key="9">
    <source>
        <dbReference type="PROSITE" id="PS50048"/>
    </source>
</evidence>
<dbReference type="InterPro" id="IPR001138">
    <property type="entry name" value="Zn2Cys6_DnaBD"/>
</dbReference>
<accession>A0A8H3IK96</accession>
<feature type="domain" description="Zn(2)-C6 fungal-type" evidence="9">
    <location>
        <begin position="37"/>
        <end position="69"/>
    </location>
</feature>
<dbReference type="CDD" id="cd12148">
    <property type="entry name" value="fungal_TF_MHR"/>
    <property type="match status" value="1"/>
</dbReference>
<feature type="compositionally biased region" description="Polar residues" evidence="8">
    <location>
        <begin position="866"/>
        <end position="882"/>
    </location>
</feature>
<dbReference type="Pfam" id="PF04082">
    <property type="entry name" value="Fungal_trans"/>
    <property type="match status" value="1"/>
</dbReference>
<dbReference type="Proteomes" id="UP000664521">
    <property type="component" value="Unassembled WGS sequence"/>
</dbReference>
<organism evidence="10 11">
    <name type="scientific">Heterodermia speciosa</name>
    <dbReference type="NCBI Taxonomy" id="116794"/>
    <lineage>
        <taxon>Eukaryota</taxon>
        <taxon>Fungi</taxon>
        <taxon>Dikarya</taxon>
        <taxon>Ascomycota</taxon>
        <taxon>Pezizomycotina</taxon>
        <taxon>Lecanoromycetes</taxon>
        <taxon>OSLEUM clade</taxon>
        <taxon>Lecanoromycetidae</taxon>
        <taxon>Caliciales</taxon>
        <taxon>Physciaceae</taxon>
        <taxon>Heterodermia</taxon>
    </lineage>
</organism>
<dbReference type="PROSITE" id="PS50048">
    <property type="entry name" value="ZN2_CY6_FUNGAL_2"/>
    <property type="match status" value="1"/>
</dbReference>
<dbReference type="InterPro" id="IPR007219">
    <property type="entry name" value="XnlR_reg_dom"/>
</dbReference>
<keyword evidence="5" id="KW-0238">DNA-binding</keyword>
<evidence type="ECO:0000256" key="3">
    <source>
        <dbReference type="ARBA" id="ARBA00022833"/>
    </source>
</evidence>
<evidence type="ECO:0000256" key="1">
    <source>
        <dbReference type="ARBA" id="ARBA00004123"/>
    </source>
</evidence>
<keyword evidence="3" id="KW-0862">Zinc</keyword>
<dbReference type="PROSITE" id="PS00463">
    <property type="entry name" value="ZN2_CY6_FUNGAL_1"/>
    <property type="match status" value="1"/>
</dbReference>
<keyword evidence="11" id="KW-1185">Reference proteome</keyword>
<dbReference type="PANTHER" id="PTHR31313">
    <property type="entry name" value="TY1 ENHANCER ACTIVATOR"/>
    <property type="match status" value="1"/>
</dbReference>
<dbReference type="GO" id="GO:0000981">
    <property type="term" value="F:DNA-binding transcription factor activity, RNA polymerase II-specific"/>
    <property type="evidence" value="ECO:0007669"/>
    <property type="project" value="InterPro"/>
</dbReference>
<comment type="subcellular location">
    <subcellularLocation>
        <location evidence="1">Nucleus</location>
    </subcellularLocation>
</comment>
<dbReference type="EMBL" id="CAJPDS010000058">
    <property type="protein sequence ID" value="CAF9931147.1"/>
    <property type="molecule type" value="Genomic_DNA"/>
</dbReference>
<keyword evidence="4" id="KW-0805">Transcription regulation</keyword>